<dbReference type="Pfam" id="PF04145">
    <property type="entry name" value="Ctr"/>
    <property type="match status" value="1"/>
</dbReference>
<dbReference type="AlphaFoldDB" id="A0A409XQJ5"/>
<feature type="compositionally biased region" description="Acidic residues" evidence="5">
    <location>
        <begin position="115"/>
        <end position="125"/>
    </location>
</feature>
<evidence type="ECO:0000256" key="2">
    <source>
        <dbReference type="ARBA" id="ARBA00022989"/>
    </source>
</evidence>
<keyword evidence="4" id="KW-0406">Ion transport</keyword>
<keyword evidence="4" id="KW-0813">Transport</keyword>
<name>A0A409XQJ5_PSICY</name>
<dbReference type="InParanoid" id="A0A409XQJ5"/>
<proteinExistence type="inferred from homology"/>
<keyword evidence="4" id="KW-0186">Copper</keyword>
<evidence type="ECO:0000256" key="5">
    <source>
        <dbReference type="SAM" id="MobiDB-lite"/>
    </source>
</evidence>
<dbReference type="Proteomes" id="UP000283269">
    <property type="component" value="Unassembled WGS sequence"/>
</dbReference>
<accession>A0A409XQJ5</accession>
<dbReference type="OrthoDB" id="161814at2759"/>
<dbReference type="FunCoup" id="A0A409XQJ5">
    <property type="interactions" value="125"/>
</dbReference>
<keyword evidence="2 4" id="KW-1133">Transmembrane helix</keyword>
<feature type="compositionally biased region" description="Low complexity" evidence="5">
    <location>
        <begin position="79"/>
        <end position="88"/>
    </location>
</feature>
<feature type="compositionally biased region" description="Basic and acidic residues" evidence="5">
    <location>
        <begin position="90"/>
        <end position="102"/>
    </location>
</feature>
<dbReference type="STRING" id="93625.A0A409XQJ5"/>
<dbReference type="InterPro" id="IPR007274">
    <property type="entry name" value="Cop_transporter"/>
</dbReference>
<feature type="transmembrane region" description="Helical" evidence="4">
    <location>
        <begin position="43"/>
        <end position="61"/>
    </location>
</feature>
<keyword evidence="7" id="KW-1185">Reference proteome</keyword>
<reference evidence="6 7" key="1">
    <citation type="journal article" date="2018" name="Evol. Lett.">
        <title>Horizontal gene cluster transfer increased hallucinogenic mushroom diversity.</title>
        <authorList>
            <person name="Reynolds H.T."/>
            <person name="Vijayakumar V."/>
            <person name="Gluck-Thaler E."/>
            <person name="Korotkin H.B."/>
            <person name="Matheny P.B."/>
            <person name="Slot J.C."/>
        </authorList>
    </citation>
    <scope>NUCLEOTIDE SEQUENCE [LARGE SCALE GENOMIC DNA]</scope>
    <source>
        <strain evidence="6 7">2631</strain>
    </source>
</reference>
<evidence type="ECO:0000256" key="4">
    <source>
        <dbReference type="RuleBase" id="RU367022"/>
    </source>
</evidence>
<comment type="caution">
    <text evidence="6">The sequence shown here is derived from an EMBL/GenBank/DDBJ whole genome shotgun (WGS) entry which is preliminary data.</text>
</comment>
<keyword evidence="4" id="KW-0187">Copper transport</keyword>
<dbReference type="EMBL" id="NHYD01000886">
    <property type="protein sequence ID" value="PPQ92990.1"/>
    <property type="molecule type" value="Genomic_DNA"/>
</dbReference>
<sequence>MDHGGHEGHDMPMARCKMNMLWNTDIIDTCVVFRSWHIRTSSAFLLSCLAIVALGVLYEYLRNFQRTLDRHIALSLAGESSSSPSAQKAKGRDRSNSRERRAGGGSGNGGRELEGNVDSDPEGEEAGLLTGRRALKSSLTGTPVPTVSRVLRAVVYGATVFLSFFLMLVFMTYNAYLIAATVVGAALGHYIFGATLNVDAILADSTGGKGMACH</sequence>
<keyword evidence="3 4" id="KW-0472">Membrane</keyword>
<dbReference type="PANTHER" id="PTHR12483:SF115">
    <property type="entry name" value="COPPER TRANSPORT PROTEIN"/>
    <property type="match status" value="1"/>
</dbReference>
<evidence type="ECO:0000313" key="7">
    <source>
        <dbReference type="Proteomes" id="UP000283269"/>
    </source>
</evidence>
<gene>
    <name evidence="6" type="ORF">CVT25_000191</name>
</gene>
<keyword evidence="1 4" id="KW-0812">Transmembrane</keyword>
<protein>
    <recommendedName>
        <fullName evidence="4">Copper transport protein</fullName>
    </recommendedName>
</protein>
<dbReference type="PANTHER" id="PTHR12483">
    <property type="entry name" value="SOLUTE CARRIER FAMILY 31 COPPER TRANSPORTERS"/>
    <property type="match status" value="1"/>
</dbReference>
<dbReference type="GO" id="GO:0016020">
    <property type="term" value="C:membrane"/>
    <property type="evidence" value="ECO:0007669"/>
    <property type="project" value="UniProtKB-SubCell"/>
</dbReference>
<comment type="similarity">
    <text evidence="4">Belongs to the copper transporter (Ctr) (TC 1.A.56) family. SLC31A subfamily.</text>
</comment>
<dbReference type="GO" id="GO:0005375">
    <property type="term" value="F:copper ion transmembrane transporter activity"/>
    <property type="evidence" value="ECO:0007669"/>
    <property type="project" value="UniProtKB-UniRule"/>
</dbReference>
<organism evidence="6 7">
    <name type="scientific">Psilocybe cyanescens</name>
    <dbReference type="NCBI Taxonomy" id="93625"/>
    <lineage>
        <taxon>Eukaryota</taxon>
        <taxon>Fungi</taxon>
        <taxon>Dikarya</taxon>
        <taxon>Basidiomycota</taxon>
        <taxon>Agaricomycotina</taxon>
        <taxon>Agaricomycetes</taxon>
        <taxon>Agaricomycetidae</taxon>
        <taxon>Agaricales</taxon>
        <taxon>Agaricineae</taxon>
        <taxon>Strophariaceae</taxon>
        <taxon>Psilocybe</taxon>
    </lineage>
</organism>
<feature type="region of interest" description="Disordered" evidence="5">
    <location>
        <begin position="79"/>
        <end position="125"/>
    </location>
</feature>
<feature type="transmembrane region" description="Helical" evidence="4">
    <location>
        <begin position="153"/>
        <end position="171"/>
    </location>
</feature>
<feature type="transmembrane region" description="Helical" evidence="4">
    <location>
        <begin position="177"/>
        <end position="202"/>
    </location>
</feature>
<evidence type="ECO:0000313" key="6">
    <source>
        <dbReference type="EMBL" id="PPQ92990.1"/>
    </source>
</evidence>
<evidence type="ECO:0000256" key="3">
    <source>
        <dbReference type="ARBA" id="ARBA00023136"/>
    </source>
</evidence>
<evidence type="ECO:0000256" key="1">
    <source>
        <dbReference type="ARBA" id="ARBA00022692"/>
    </source>
</evidence>
<comment type="subcellular location">
    <subcellularLocation>
        <location evidence="4">Membrane</location>
        <topology evidence="4">Multi-pass membrane protein</topology>
    </subcellularLocation>
</comment>